<dbReference type="OrthoDB" id="2469045at2"/>
<evidence type="ECO:0000313" key="2">
    <source>
        <dbReference type="Proteomes" id="UP000490800"/>
    </source>
</evidence>
<dbReference type="Proteomes" id="UP000490800">
    <property type="component" value="Unassembled WGS sequence"/>
</dbReference>
<evidence type="ECO:0000313" key="1">
    <source>
        <dbReference type="EMBL" id="MVP00783.1"/>
    </source>
</evidence>
<gene>
    <name evidence="1" type="ORF">EDM21_14830</name>
</gene>
<reference evidence="1 2" key="1">
    <citation type="journal article" date="2019" name="Microorganisms">
        <title>Paenibacillus lutrae sp. nov., A Chitinolytic Species Isolated from A River Otter in Castril Natural Park, Granada, Spain.</title>
        <authorList>
            <person name="Rodriguez M."/>
            <person name="Reina J.C."/>
            <person name="Bejar V."/>
            <person name="Llamas I."/>
        </authorList>
    </citation>
    <scope>NUCLEOTIDE SEQUENCE [LARGE SCALE GENOMIC DNA]</scope>
    <source>
        <strain evidence="1 2">N10</strain>
    </source>
</reference>
<proteinExistence type="predicted"/>
<organism evidence="1 2">
    <name type="scientific">Paenibacillus lutrae</name>
    <dbReference type="NCBI Taxonomy" id="2078573"/>
    <lineage>
        <taxon>Bacteria</taxon>
        <taxon>Bacillati</taxon>
        <taxon>Bacillota</taxon>
        <taxon>Bacilli</taxon>
        <taxon>Bacillales</taxon>
        <taxon>Paenibacillaceae</taxon>
        <taxon>Paenibacillus</taxon>
    </lineage>
</organism>
<comment type="caution">
    <text evidence="1">The sequence shown here is derived from an EMBL/GenBank/DDBJ whole genome shotgun (WGS) entry which is preliminary data.</text>
</comment>
<accession>A0A7X3FJI9</accession>
<dbReference type="EMBL" id="RHLK01000008">
    <property type="protein sequence ID" value="MVP00783.1"/>
    <property type="molecule type" value="Genomic_DNA"/>
</dbReference>
<dbReference type="AlphaFoldDB" id="A0A7X3FJI9"/>
<protein>
    <submittedName>
        <fullName evidence="1">Uncharacterized protein</fullName>
    </submittedName>
</protein>
<keyword evidence="2" id="KW-1185">Reference proteome</keyword>
<sequence>MRCTVCQWVKIVDMNNEAMSEQLFNHGEVAGAALSVGATVVTHPLGLKKFEIVYDSREGMEPARSKIVDIEVDMLNQPSTTRVYLEPQVLILGQHDVGETE</sequence>
<name>A0A7X3FJI9_9BACL</name>
<dbReference type="RefSeq" id="WP_157336599.1">
    <property type="nucleotide sequence ID" value="NZ_RHLK01000008.1"/>
</dbReference>